<name>A0A381DKN2_9BACT</name>
<dbReference type="GO" id="GO:0016020">
    <property type="term" value="C:membrane"/>
    <property type="evidence" value="ECO:0007669"/>
    <property type="project" value="UniProtKB-SubCell"/>
</dbReference>
<evidence type="ECO:0000313" key="5">
    <source>
        <dbReference type="EMBL" id="SUX11226.1"/>
    </source>
</evidence>
<dbReference type="EMBL" id="UFVD01000001">
    <property type="protein sequence ID" value="SUX11226.1"/>
    <property type="molecule type" value="Genomic_DNA"/>
</dbReference>
<evidence type="ECO:0000256" key="3">
    <source>
        <dbReference type="ARBA" id="ARBA00022989"/>
    </source>
</evidence>
<evidence type="ECO:0000256" key="1">
    <source>
        <dbReference type="ARBA" id="ARBA00004141"/>
    </source>
</evidence>
<gene>
    <name evidence="5" type="primary">yohK</name>
    <name evidence="5" type="ORF">NCTC12475_01442</name>
</gene>
<keyword evidence="3" id="KW-1133">Transmembrane helix</keyword>
<dbReference type="Proteomes" id="UP000254920">
    <property type="component" value="Unassembled WGS sequence"/>
</dbReference>
<keyword evidence="2" id="KW-0812">Transmembrane</keyword>
<dbReference type="Pfam" id="PF04172">
    <property type="entry name" value="LrgB"/>
    <property type="match status" value="1"/>
</dbReference>
<dbReference type="STRING" id="32024.GCA_000788295_01530"/>
<accession>A0A381DKN2</accession>
<dbReference type="AlphaFoldDB" id="A0A381DKN2"/>
<evidence type="ECO:0000256" key="4">
    <source>
        <dbReference type="ARBA" id="ARBA00023136"/>
    </source>
</evidence>
<dbReference type="GeneID" id="93090088"/>
<organism evidence="5 6">
    <name type="scientific">Campylobacter sputorum subsp. sputorum</name>
    <dbReference type="NCBI Taxonomy" id="32024"/>
    <lineage>
        <taxon>Bacteria</taxon>
        <taxon>Pseudomonadati</taxon>
        <taxon>Campylobacterota</taxon>
        <taxon>Epsilonproteobacteria</taxon>
        <taxon>Campylobacterales</taxon>
        <taxon>Campylobacteraceae</taxon>
        <taxon>Campylobacter</taxon>
    </lineage>
</organism>
<dbReference type="RefSeq" id="WP_089181984.1">
    <property type="nucleotide sequence ID" value="NZ_CP043427.1"/>
</dbReference>
<proteinExistence type="predicted"/>
<keyword evidence="6" id="KW-1185">Reference proteome</keyword>
<dbReference type="PANTHER" id="PTHR30249:SF0">
    <property type="entry name" value="PLASTIDAL GLYCOLATE_GLYCERATE TRANSLOCATOR 1, CHLOROPLASTIC"/>
    <property type="match status" value="1"/>
</dbReference>
<dbReference type="InterPro" id="IPR007300">
    <property type="entry name" value="CidB/LrgB"/>
</dbReference>
<reference evidence="5 6" key="1">
    <citation type="submission" date="2018-06" db="EMBL/GenBank/DDBJ databases">
        <authorList>
            <consortium name="Pathogen Informatics"/>
            <person name="Doyle S."/>
        </authorList>
    </citation>
    <scope>NUCLEOTIDE SEQUENCE [LARGE SCALE GENOMIC DNA]</scope>
    <source>
        <strain evidence="5 6">NCTC12475</strain>
    </source>
</reference>
<dbReference type="OrthoDB" id="9811701at2"/>
<protein>
    <submittedName>
        <fullName evidence="5">Inner membrane protein yohK</fullName>
    </submittedName>
</protein>
<evidence type="ECO:0000313" key="6">
    <source>
        <dbReference type="Proteomes" id="UP000254920"/>
    </source>
</evidence>
<keyword evidence="4" id="KW-0472">Membrane</keyword>
<comment type="subcellular location">
    <subcellularLocation>
        <location evidence="1">Membrane</location>
        <topology evidence="1">Multi-pass membrane protein</topology>
    </subcellularLocation>
</comment>
<dbReference type="PANTHER" id="PTHR30249">
    <property type="entry name" value="PUTATIVE SEROTONIN TRANSPORTER"/>
    <property type="match status" value="1"/>
</dbReference>
<evidence type="ECO:0000256" key="2">
    <source>
        <dbReference type="ARBA" id="ARBA00022692"/>
    </source>
</evidence>
<sequence>MREVFLNSAFFGVFLCLFTHQIGLLIKRKFKFAILNPLLIAIILCILCLYLFDMPYEKFNASAKHISFFLTPATICLAVPLYEQLELLKHNYVAILIGLVSGVFFGLLSIFALSILLGLDYQMYVTMLPKSVTTPIGIGISHQLGGVVTITVGVILITGIFGSVIADSLFKIFKIKNKIAKGISLGCASHVMGTAKAIEYGDIEGAMASLSIAVSGLLTVVGASIFARFF</sequence>